<accession>A0A7W3NH13</accession>
<dbReference type="InterPro" id="IPR037401">
    <property type="entry name" value="SnoaL-like"/>
</dbReference>
<dbReference type="InterPro" id="IPR032710">
    <property type="entry name" value="NTF2-like_dom_sf"/>
</dbReference>
<evidence type="ECO:0000259" key="1">
    <source>
        <dbReference type="Pfam" id="PF12680"/>
    </source>
</evidence>
<dbReference type="RefSeq" id="WP_182528178.1">
    <property type="nucleotide sequence ID" value="NZ_JACJHT010000016.1"/>
</dbReference>
<gene>
    <name evidence="2" type="ORF">HNP21_005870</name>
</gene>
<evidence type="ECO:0000313" key="3">
    <source>
        <dbReference type="Proteomes" id="UP000543174"/>
    </source>
</evidence>
<keyword evidence="3" id="KW-1185">Reference proteome</keyword>
<dbReference type="Gene3D" id="3.10.450.50">
    <property type="match status" value="2"/>
</dbReference>
<name>A0A7W3NH13_PRIAR</name>
<dbReference type="EMBL" id="JACJHT010000016">
    <property type="protein sequence ID" value="MBA9042732.1"/>
    <property type="molecule type" value="Genomic_DNA"/>
</dbReference>
<dbReference type="AlphaFoldDB" id="A0A7W3NH13"/>
<protein>
    <recommendedName>
        <fullName evidence="1">SnoaL-like domain-containing protein</fullName>
    </recommendedName>
</protein>
<proteinExistence type="predicted"/>
<sequence length="297" mass="32880">MTKEFTIQDVLRIYVENKEVSTTPTEEHMTNVMQSYINYLNTQDAEGISNLYADNAVIIDPIGAEPITGNESIKNFVKEGLSAMKKAELVAPIRTSPGNSAAMAFTIHMDFGEHEVEIQVIDVMKFDEAGKVVELNAYWGKDDVKMIRGNMKEFLSIFMENTDPSKPSDEHMRNVMQTHIDSINKKDGKAAGNFADNLTGQDPVGTKPITLDNLSATKSPDALPVGKKAELVAPIRTSFGNSAAMAFDLDLEFEGNLLHLQIIDVFKFDEAGKIVEANAYWGKNNVKVINREKNSSK</sequence>
<reference evidence="2" key="1">
    <citation type="submission" date="2020-08" db="EMBL/GenBank/DDBJ databases">
        <title>Functional genomics of gut bacteria from endangered species of beetles.</title>
        <authorList>
            <person name="Carlos-Shanley C."/>
        </authorList>
    </citation>
    <scope>NUCLEOTIDE SEQUENCE [LARGE SCALE GENOMIC DNA]</scope>
    <source>
        <strain evidence="2">S00060</strain>
    </source>
</reference>
<dbReference type="Pfam" id="PF12680">
    <property type="entry name" value="SnoaL_2"/>
    <property type="match status" value="1"/>
</dbReference>
<feature type="domain" description="SnoaL-like" evidence="1">
    <location>
        <begin position="34"/>
        <end position="134"/>
    </location>
</feature>
<organism evidence="2 3">
    <name type="scientific">Priestia aryabhattai</name>
    <name type="common">Bacillus aryabhattai</name>
    <dbReference type="NCBI Taxonomy" id="412384"/>
    <lineage>
        <taxon>Bacteria</taxon>
        <taxon>Bacillati</taxon>
        <taxon>Bacillota</taxon>
        <taxon>Bacilli</taxon>
        <taxon>Bacillales</taxon>
        <taxon>Bacillaceae</taxon>
        <taxon>Priestia</taxon>
    </lineage>
</organism>
<dbReference type="SUPFAM" id="SSF54427">
    <property type="entry name" value="NTF2-like"/>
    <property type="match status" value="2"/>
</dbReference>
<dbReference type="Proteomes" id="UP000543174">
    <property type="component" value="Unassembled WGS sequence"/>
</dbReference>
<comment type="caution">
    <text evidence="2">The sequence shown here is derived from an EMBL/GenBank/DDBJ whole genome shotgun (WGS) entry which is preliminary data.</text>
</comment>
<evidence type="ECO:0000313" key="2">
    <source>
        <dbReference type="EMBL" id="MBA9042732.1"/>
    </source>
</evidence>